<evidence type="ECO:0000313" key="9">
    <source>
        <dbReference type="Proteomes" id="UP000505325"/>
    </source>
</evidence>
<dbReference type="Proteomes" id="UP000505325">
    <property type="component" value="Chromosome"/>
</dbReference>
<keyword evidence="3 6" id="KW-0032">Aminotransferase</keyword>
<keyword evidence="9" id="KW-1185">Reference proteome</keyword>
<dbReference type="EMBL" id="CP054212">
    <property type="protein sequence ID" value="QKJ86058.1"/>
    <property type="molecule type" value="Genomic_DNA"/>
</dbReference>
<dbReference type="GO" id="GO:0030170">
    <property type="term" value="F:pyridoxal phosphate binding"/>
    <property type="evidence" value="ECO:0007669"/>
    <property type="project" value="InterPro"/>
</dbReference>
<reference evidence="8 9" key="1">
    <citation type="submission" date="2020-06" db="EMBL/GenBank/DDBJ databases">
        <title>Genome sequence of Paramixta manurensis strain PD-1.</title>
        <authorList>
            <person name="Lee C.W."/>
            <person name="Kim J."/>
        </authorList>
    </citation>
    <scope>NUCLEOTIDE SEQUENCE [LARGE SCALE GENOMIC DNA]</scope>
    <source>
        <strain evidence="8 9">PD-1</strain>
    </source>
</reference>
<dbReference type="GO" id="GO:0008483">
    <property type="term" value="F:transaminase activity"/>
    <property type="evidence" value="ECO:0007669"/>
    <property type="project" value="UniProtKB-KW"/>
</dbReference>
<keyword evidence="5" id="KW-0663">Pyridoxal phosphate</keyword>
<evidence type="ECO:0000256" key="3">
    <source>
        <dbReference type="ARBA" id="ARBA00022576"/>
    </source>
</evidence>
<dbReference type="FunFam" id="3.40.640.10:FF:000033">
    <property type="entry name" value="Aspartate aminotransferase"/>
    <property type="match status" value="1"/>
</dbReference>
<dbReference type="PANTHER" id="PTHR46383">
    <property type="entry name" value="ASPARTATE AMINOTRANSFERASE"/>
    <property type="match status" value="1"/>
</dbReference>
<gene>
    <name evidence="8" type="ORF">PMPD1_1092</name>
</gene>
<accession>A0A6M8U5X4</accession>
<evidence type="ECO:0000259" key="7">
    <source>
        <dbReference type="Pfam" id="PF00155"/>
    </source>
</evidence>
<evidence type="ECO:0000256" key="1">
    <source>
        <dbReference type="ARBA" id="ARBA00001933"/>
    </source>
</evidence>
<name>A0A6M8U5X4_9GAMM</name>
<evidence type="ECO:0000256" key="5">
    <source>
        <dbReference type="ARBA" id="ARBA00022898"/>
    </source>
</evidence>
<dbReference type="RefSeq" id="WP_173633096.1">
    <property type="nucleotide sequence ID" value="NZ_CP054212.1"/>
</dbReference>
<dbReference type="CDD" id="cd00609">
    <property type="entry name" value="AAT_like"/>
    <property type="match status" value="1"/>
</dbReference>
<dbReference type="InterPro" id="IPR004838">
    <property type="entry name" value="NHTrfase_class1_PyrdxlP-BS"/>
</dbReference>
<dbReference type="InterPro" id="IPR050596">
    <property type="entry name" value="AspAT/PAT-like"/>
</dbReference>
<feature type="domain" description="Aminotransferase class I/classII large" evidence="7">
    <location>
        <begin position="34"/>
        <end position="394"/>
    </location>
</feature>
<dbReference type="Gene3D" id="3.40.640.10">
    <property type="entry name" value="Type I PLP-dependent aspartate aminotransferase-like (Major domain)"/>
    <property type="match status" value="1"/>
</dbReference>
<dbReference type="KEGG" id="pmak:PMPD1_1092"/>
<dbReference type="GO" id="GO:0006520">
    <property type="term" value="P:amino acid metabolic process"/>
    <property type="evidence" value="ECO:0007669"/>
    <property type="project" value="InterPro"/>
</dbReference>
<dbReference type="EC" id="2.6.1.-" evidence="6"/>
<dbReference type="InterPro" id="IPR004839">
    <property type="entry name" value="Aminotransferase_I/II_large"/>
</dbReference>
<dbReference type="InterPro" id="IPR015421">
    <property type="entry name" value="PyrdxlP-dep_Trfase_major"/>
</dbReference>
<dbReference type="SUPFAM" id="SSF53383">
    <property type="entry name" value="PLP-dependent transferases"/>
    <property type="match status" value="1"/>
</dbReference>
<dbReference type="PANTHER" id="PTHR46383:SF1">
    <property type="entry name" value="ASPARTATE AMINOTRANSFERASE"/>
    <property type="match status" value="1"/>
</dbReference>
<dbReference type="PROSITE" id="PS00105">
    <property type="entry name" value="AA_TRANSFER_CLASS_1"/>
    <property type="match status" value="1"/>
</dbReference>
<organism evidence="8 9">
    <name type="scientific">Paramixta manurensis</name>
    <dbReference type="NCBI Taxonomy" id="2740817"/>
    <lineage>
        <taxon>Bacteria</taxon>
        <taxon>Pseudomonadati</taxon>
        <taxon>Pseudomonadota</taxon>
        <taxon>Gammaproteobacteria</taxon>
        <taxon>Enterobacterales</taxon>
        <taxon>Erwiniaceae</taxon>
        <taxon>Paramixta</taxon>
    </lineage>
</organism>
<evidence type="ECO:0000256" key="2">
    <source>
        <dbReference type="ARBA" id="ARBA00007441"/>
    </source>
</evidence>
<comment type="similarity">
    <text evidence="2 6">Belongs to the class-I pyridoxal-phosphate-dependent aminotransferase family.</text>
</comment>
<dbReference type="InterPro" id="IPR015422">
    <property type="entry name" value="PyrdxlP-dep_Trfase_small"/>
</dbReference>
<evidence type="ECO:0000313" key="8">
    <source>
        <dbReference type="EMBL" id="QKJ86058.1"/>
    </source>
</evidence>
<dbReference type="InterPro" id="IPR015424">
    <property type="entry name" value="PyrdxlP-dep_Trfase"/>
</dbReference>
<dbReference type="Gene3D" id="3.90.1150.10">
    <property type="entry name" value="Aspartate Aminotransferase, domain 1"/>
    <property type="match status" value="1"/>
</dbReference>
<evidence type="ECO:0000256" key="4">
    <source>
        <dbReference type="ARBA" id="ARBA00022679"/>
    </source>
</evidence>
<dbReference type="AlphaFoldDB" id="A0A6M8U5X4"/>
<sequence>MNNSMIARRMQRVRPSPTATISDRVRELESAGKGVINLGEGELDFATPERIGYAGIEAIIHHQTKYTAVSGTAELKAAIAHKFVRDNGLHFSAQQIIAGNGAKQLIFNALMATVDAGQQVIIPAPYWVSYPDMVTLAEGEPVIVATEEQHGWKLQPAQLAAALTPESRWLILNSPGNPTGAVYRARELAALAEVLVDHPQVLIMSDDIYEPLRYGQTPFATFAEVAPQLADRVLTVNGVSKSHAMTGWRLGYAAGPRWLIAAMQTLQSQSTSNPGSISQAAAVVALTQPQDFFTEWLDKLNQRRQRVLDMVAATDGLSAQIPEGAFYIFANCQQLIGRTTPQGKPLADDKALAEWLLAEAQVAVLHGSAFGTPGYLRIAYAVDDTLLDEACRRLQAACGRLG</sequence>
<dbReference type="Pfam" id="PF00155">
    <property type="entry name" value="Aminotran_1_2"/>
    <property type="match status" value="1"/>
</dbReference>
<proteinExistence type="inferred from homology"/>
<protein>
    <recommendedName>
        <fullName evidence="6">Aminotransferase</fullName>
        <ecNumber evidence="6">2.6.1.-</ecNumber>
    </recommendedName>
</protein>
<evidence type="ECO:0000256" key="6">
    <source>
        <dbReference type="RuleBase" id="RU000481"/>
    </source>
</evidence>
<keyword evidence="4 6" id="KW-0808">Transferase</keyword>
<comment type="cofactor">
    <cofactor evidence="1 6">
        <name>pyridoxal 5'-phosphate</name>
        <dbReference type="ChEBI" id="CHEBI:597326"/>
    </cofactor>
</comment>